<dbReference type="EMBL" id="HG002147">
    <property type="protein sequence ID" value="CDF40234.1"/>
    <property type="molecule type" value="Genomic_DNA"/>
</dbReference>
<dbReference type="RefSeq" id="XP_005710528.1">
    <property type="nucleotide sequence ID" value="XM_005710471.1"/>
</dbReference>
<reference evidence="3" key="1">
    <citation type="journal article" date="2013" name="Proc. Natl. Acad. Sci. U.S.A.">
        <title>Genome structure and metabolic features in the red seaweed Chondrus crispus shed light on evolution of the Archaeplastida.</title>
        <authorList>
            <person name="Collen J."/>
            <person name="Porcel B."/>
            <person name="Carre W."/>
            <person name="Ball S.G."/>
            <person name="Chaparro C."/>
            <person name="Tonon T."/>
            <person name="Barbeyron T."/>
            <person name="Michel G."/>
            <person name="Noel B."/>
            <person name="Valentin K."/>
            <person name="Elias M."/>
            <person name="Artiguenave F."/>
            <person name="Arun A."/>
            <person name="Aury J.M."/>
            <person name="Barbosa-Neto J.F."/>
            <person name="Bothwell J.H."/>
            <person name="Bouget F.Y."/>
            <person name="Brillet L."/>
            <person name="Cabello-Hurtado F."/>
            <person name="Capella-Gutierrez S."/>
            <person name="Charrier B."/>
            <person name="Cladiere L."/>
            <person name="Cock J.M."/>
            <person name="Coelho S.M."/>
            <person name="Colleoni C."/>
            <person name="Czjzek M."/>
            <person name="Da Silva C."/>
            <person name="Delage L."/>
            <person name="Denoeud F."/>
            <person name="Deschamps P."/>
            <person name="Dittami S.M."/>
            <person name="Gabaldon T."/>
            <person name="Gachon C.M."/>
            <person name="Groisillier A."/>
            <person name="Herve C."/>
            <person name="Jabbari K."/>
            <person name="Katinka M."/>
            <person name="Kloareg B."/>
            <person name="Kowalczyk N."/>
            <person name="Labadie K."/>
            <person name="Leblanc C."/>
            <person name="Lopez P.J."/>
            <person name="McLachlan D.H."/>
            <person name="Meslet-Cladiere L."/>
            <person name="Moustafa A."/>
            <person name="Nehr Z."/>
            <person name="Nyvall Collen P."/>
            <person name="Panaud O."/>
            <person name="Partensky F."/>
            <person name="Poulain J."/>
            <person name="Rensing S.A."/>
            <person name="Rousvoal S."/>
            <person name="Samson G."/>
            <person name="Symeonidi A."/>
            <person name="Weissenbach J."/>
            <person name="Zambounis A."/>
            <person name="Wincker P."/>
            <person name="Boyen C."/>
        </authorList>
    </citation>
    <scope>NUCLEOTIDE SEQUENCE [LARGE SCALE GENOMIC DNA]</scope>
    <source>
        <strain evidence="3">cv. Stackhouse</strain>
    </source>
</reference>
<proteinExistence type="predicted"/>
<evidence type="ECO:0000313" key="2">
    <source>
        <dbReference type="EMBL" id="CDF40234.1"/>
    </source>
</evidence>
<name>R7QQ35_CHOCR</name>
<feature type="compositionally biased region" description="Basic and acidic residues" evidence="1">
    <location>
        <begin position="127"/>
        <end position="137"/>
    </location>
</feature>
<keyword evidence="3" id="KW-1185">Reference proteome</keyword>
<dbReference type="Proteomes" id="UP000012073">
    <property type="component" value="Unassembled WGS sequence"/>
</dbReference>
<dbReference type="KEGG" id="ccp:CHC_T00007073001"/>
<organism evidence="2 3">
    <name type="scientific">Chondrus crispus</name>
    <name type="common">Carrageen Irish moss</name>
    <name type="synonym">Polymorpha crispa</name>
    <dbReference type="NCBI Taxonomy" id="2769"/>
    <lineage>
        <taxon>Eukaryota</taxon>
        <taxon>Rhodophyta</taxon>
        <taxon>Florideophyceae</taxon>
        <taxon>Rhodymeniophycidae</taxon>
        <taxon>Gigartinales</taxon>
        <taxon>Gigartinaceae</taxon>
        <taxon>Chondrus</taxon>
    </lineage>
</organism>
<dbReference type="GeneID" id="17318245"/>
<accession>R7QQ35</accession>
<dbReference type="Gramene" id="CDF40234">
    <property type="protein sequence ID" value="CDF40234"/>
    <property type="gene ID" value="CHC_T00007073001"/>
</dbReference>
<evidence type="ECO:0000313" key="3">
    <source>
        <dbReference type="Proteomes" id="UP000012073"/>
    </source>
</evidence>
<dbReference type="AlphaFoldDB" id="R7QQ35"/>
<feature type="region of interest" description="Disordered" evidence="1">
    <location>
        <begin position="122"/>
        <end position="154"/>
    </location>
</feature>
<feature type="compositionally biased region" description="Polar residues" evidence="1">
    <location>
        <begin position="143"/>
        <end position="154"/>
    </location>
</feature>
<evidence type="ECO:0000256" key="1">
    <source>
        <dbReference type="SAM" id="MobiDB-lite"/>
    </source>
</evidence>
<feature type="compositionally biased region" description="Basic and acidic residues" evidence="1">
    <location>
        <begin position="9"/>
        <end position="18"/>
    </location>
</feature>
<gene>
    <name evidence="2" type="ORF">CHC_T00007073001</name>
</gene>
<sequence>MTAPPFPLHRGEARRDGEPPAGPKARSSPDRVLGVGGGVSDGARRRSVQQFANESGIVHVSPSGPRAGSNEGGDSLFKIARSTRKRACTKTVGKPAQWRPRDLVVRTFVARRWARRVREAGAGVARKRSESVGRAGEEGWTPEGQTSPRMSGVQVYSTGATAWAAA</sequence>
<feature type="region of interest" description="Disordered" evidence="1">
    <location>
        <begin position="1"/>
        <end position="74"/>
    </location>
</feature>
<protein>
    <submittedName>
        <fullName evidence="2">Uncharacterized protein</fullName>
    </submittedName>
</protein>